<organism evidence="1">
    <name type="scientific">Oryza nivara</name>
    <name type="common">Indian wild rice</name>
    <name type="synonym">Oryza sativa f. spontanea</name>
    <dbReference type="NCBI Taxonomy" id="4536"/>
    <lineage>
        <taxon>Eukaryota</taxon>
        <taxon>Viridiplantae</taxon>
        <taxon>Streptophyta</taxon>
        <taxon>Embryophyta</taxon>
        <taxon>Tracheophyta</taxon>
        <taxon>Spermatophyta</taxon>
        <taxon>Magnoliopsida</taxon>
        <taxon>Liliopsida</taxon>
        <taxon>Poales</taxon>
        <taxon>Poaceae</taxon>
        <taxon>BOP clade</taxon>
        <taxon>Oryzoideae</taxon>
        <taxon>Oryzeae</taxon>
        <taxon>Oryzinae</taxon>
        <taxon>Oryza</taxon>
    </lineage>
</organism>
<keyword evidence="2" id="KW-1185">Reference proteome</keyword>
<evidence type="ECO:0000313" key="2">
    <source>
        <dbReference type="Proteomes" id="UP000006591"/>
    </source>
</evidence>
<dbReference type="Gramene" id="ONIVA08G19320.1">
    <property type="protein sequence ID" value="ONIVA08G19320.1"/>
    <property type="gene ID" value="ONIVA08G19320"/>
</dbReference>
<name>A0A0E0ID40_ORYNI</name>
<dbReference type="HOGENOM" id="CLU_2642312_0_0_1"/>
<reference evidence="1" key="1">
    <citation type="submission" date="2015-04" db="UniProtKB">
        <authorList>
            <consortium name="EnsemblPlants"/>
        </authorList>
    </citation>
    <scope>IDENTIFICATION</scope>
    <source>
        <strain evidence="1">SL10</strain>
    </source>
</reference>
<evidence type="ECO:0000313" key="1">
    <source>
        <dbReference type="EnsemblPlants" id="ONIVA08G19320.1"/>
    </source>
</evidence>
<dbReference type="EnsemblPlants" id="ONIVA08G19320.1">
    <property type="protein sequence ID" value="ONIVA08G19320.1"/>
    <property type="gene ID" value="ONIVA08G19320"/>
</dbReference>
<accession>A0A0E0ID40</accession>
<sequence>MNASPPKIIHVTATATTRQDRTFATVLVATREMLPHQMDAKTSMSVGTAKLTSAMENALISLEVSIASATIVNSPWN</sequence>
<dbReference type="Proteomes" id="UP000006591">
    <property type="component" value="Chromosome 8"/>
</dbReference>
<reference evidence="1" key="2">
    <citation type="submission" date="2018-04" db="EMBL/GenBank/DDBJ databases">
        <title>OnivRS2 (Oryza nivara Reference Sequence Version 2).</title>
        <authorList>
            <person name="Zhang J."/>
            <person name="Kudrna D."/>
            <person name="Lee S."/>
            <person name="Talag J."/>
            <person name="Rajasekar S."/>
            <person name="Welchert J."/>
            <person name="Hsing Y.-I."/>
            <person name="Wing R.A."/>
        </authorList>
    </citation>
    <scope>NUCLEOTIDE SEQUENCE [LARGE SCALE GENOMIC DNA]</scope>
    <source>
        <strain evidence="1">SL10</strain>
    </source>
</reference>
<dbReference type="AlphaFoldDB" id="A0A0E0ID40"/>
<proteinExistence type="predicted"/>
<protein>
    <submittedName>
        <fullName evidence="1">Uncharacterized protein</fullName>
    </submittedName>
</protein>